<evidence type="ECO:0000313" key="4">
    <source>
        <dbReference type="Proteomes" id="UP000256970"/>
    </source>
</evidence>
<accession>A0A383VQU1</accession>
<evidence type="ECO:0000313" key="2">
    <source>
        <dbReference type="EMBL" id="SZX67132.1"/>
    </source>
</evidence>
<dbReference type="PROSITE" id="PS51257">
    <property type="entry name" value="PROKAR_LIPOPROTEIN"/>
    <property type="match status" value="1"/>
</dbReference>
<reference evidence="2 4" key="1">
    <citation type="submission" date="2016-10" db="EMBL/GenBank/DDBJ databases">
        <authorList>
            <person name="Cai Z."/>
        </authorList>
    </citation>
    <scope>NUCLEOTIDE SEQUENCE [LARGE SCALE GENOMIC DNA]</scope>
</reference>
<evidence type="ECO:0000256" key="1">
    <source>
        <dbReference type="SAM" id="SignalP"/>
    </source>
</evidence>
<feature type="signal peptide" evidence="1">
    <location>
        <begin position="1"/>
        <end position="26"/>
    </location>
</feature>
<name>A0A383VQU1_TETOB</name>
<organism evidence="2 4">
    <name type="scientific">Tetradesmus obliquus</name>
    <name type="common">Green alga</name>
    <name type="synonym">Acutodesmus obliquus</name>
    <dbReference type="NCBI Taxonomy" id="3088"/>
    <lineage>
        <taxon>Eukaryota</taxon>
        <taxon>Viridiplantae</taxon>
        <taxon>Chlorophyta</taxon>
        <taxon>core chlorophytes</taxon>
        <taxon>Chlorophyceae</taxon>
        <taxon>CS clade</taxon>
        <taxon>Sphaeropleales</taxon>
        <taxon>Scenedesmaceae</taxon>
        <taxon>Tetradesmus</taxon>
    </lineage>
</organism>
<dbReference type="EMBL" id="FNXT01000770">
    <property type="protein sequence ID" value="SZX67132.1"/>
    <property type="molecule type" value="Genomic_DNA"/>
</dbReference>
<evidence type="ECO:0000313" key="3">
    <source>
        <dbReference type="EMBL" id="SZX74235.1"/>
    </source>
</evidence>
<dbReference type="EMBL" id="FNXT01001208">
    <property type="protein sequence ID" value="SZX74235.1"/>
    <property type="molecule type" value="Genomic_DNA"/>
</dbReference>
<feature type="chain" id="PRO_5045018562" evidence="1">
    <location>
        <begin position="27"/>
        <end position="359"/>
    </location>
</feature>
<gene>
    <name evidence="3" type="ORF">BQ4739_LOCUS14477</name>
    <name evidence="2" type="ORF">BQ4739_LOCUS7553</name>
</gene>
<dbReference type="OrthoDB" id="534236at2759"/>
<keyword evidence="1" id="KW-0732">Signal</keyword>
<dbReference type="AlphaFoldDB" id="A0A383VQU1"/>
<dbReference type="Proteomes" id="UP000256970">
    <property type="component" value="Unassembled WGS sequence"/>
</dbReference>
<proteinExistence type="predicted"/>
<sequence length="359" mass="39496">MVSRRSAALLAAVAVLACFGAQLAWAAAEEDTLQYTEEFLKTKINKAMLQLPMAVRAARNGTLKKAAASAPKEISVTCLNSIAPAPLNWKMWCPDSHATVTQWVDEVGSTHRKITLKPIANMTAQMAVWFMTPAFPKTLNISGGVFTKHRLWHPLDHHDKQEFKLTPGKGLLEPPVLNSKLNENYRPVPGAKNQKHYKTSLWVAANDLALNLPRNRYVLGMEYLGFQAFTLIVEFNDTPKGLVTSVEVILGAAASGYDPKNPTKGVPKIAASTANALLFESVMEPYRKNGDFKGALDAVTRHVVEEFGNLQWFVPEAWGRSVQGQVMKQLQEVKAALIAATSRPEMKDINFDASQAEAN</sequence>
<protein>
    <submittedName>
        <fullName evidence="2">Uncharacterized protein</fullName>
    </submittedName>
</protein>
<keyword evidence="4" id="KW-1185">Reference proteome</keyword>